<dbReference type="AlphaFoldDB" id="A0A2T3FPN7"/>
<accession>A0A2T3FPN7</accession>
<feature type="transmembrane region" description="Helical" evidence="5">
    <location>
        <begin position="42"/>
        <end position="64"/>
    </location>
</feature>
<comment type="subcellular location">
    <subcellularLocation>
        <location evidence="1">Membrane</location>
        <topology evidence="1">Multi-pass membrane protein</topology>
    </subcellularLocation>
</comment>
<sequence length="477" mass="54188">MKKKMTINYIFNLAYQILIIILPLITTPYVSRILGPDGIGAYSYTASITTYFILFGCIGLNLYGQREVAYHQSDKIAISKTFFEILLLKIGTMAISICVFIFTVQMMNQYKLLFYIQLLDLIANMLDITYFYQGIEEFKVIVIRNVLIKIIGIICIFTFVKTKVDLSLYVFIYSGTLLLGNLSMWLTINKHITRVPFKELKIIKHLKPTLILFFPQIAISIYTVLDKLMIGLITNNTTQIGYYEQAQKIIKLSLTVVTSLSTVMLPRIAHLYANDDQEKIIDYTKKSLQYTLAISCPIMFGIMGIATNLIPWFLGDEFIPSINILFVTSPILVFIGISNIVGFQYLIPTQRQKIYTLSTILGSVVNLCLNCILIPYLLSFGAAIASVAAELSVDLFQLVCIRKEINFVDVIKKSKSYFIASFVMFIGIYLLSKYLYPSVMMTAILIAIGGIIYLVMLLILRDELLFGTVKKILKRRS</sequence>
<dbReference type="InterPro" id="IPR052556">
    <property type="entry name" value="PolySynth_Transporter"/>
</dbReference>
<feature type="transmembrane region" description="Helical" evidence="5">
    <location>
        <begin position="414"/>
        <end position="432"/>
    </location>
</feature>
<protein>
    <submittedName>
        <fullName evidence="6">Flippase</fullName>
    </submittedName>
</protein>
<feature type="transmembrane region" description="Helical" evidence="5">
    <location>
        <begin position="85"/>
        <end position="106"/>
    </location>
</feature>
<dbReference type="PANTHER" id="PTHR43424">
    <property type="entry name" value="LOCUS PUTATIVE PROTEIN 1-RELATED"/>
    <property type="match status" value="1"/>
</dbReference>
<dbReference type="Proteomes" id="UP000241201">
    <property type="component" value="Unassembled WGS sequence"/>
</dbReference>
<dbReference type="PANTHER" id="PTHR43424:SF1">
    <property type="entry name" value="LOCUS PUTATIVE PROTEIN 1-RELATED"/>
    <property type="match status" value="1"/>
</dbReference>
<comment type="caution">
    <text evidence="6">The sequence shown here is derived from an EMBL/GenBank/DDBJ whole genome shotgun (WGS) entry which is preliminary data.</text>
</comment>
<keyword evidence="3 5" id="KW-1133">Transmembrane helix</keyword>
<evidence type="ECO:0000313" key="6">
    <source>
        <dbReference type="EMBL" id="PST37247.1"/>
    </source>
</evidence>
<dbReference type="InterPro" id="IPR002797">
    <property type="entry name" value="Polysacc_synth"/>
</dbReference>
<dbReference type="RefSeq" id="WP_106988657.1">
    <property type="nucleotide sequence ID" value="NZ_PYLP01000019.1"/>
</dbReference>
<dbReference type="EMBL" id="PYLP01000019">
    <property type="protein sequence ID" value="PST37247.1"/>
    <property type="molecule type" value="Genomic_DNA"/>
</dbReference>
<evidence type="ECO:0000256" key="5">
    <source>
        <dbReference type="SAM" id="Phobius"/>
    </source>
</evidence>
<evidence type="ECO:0000256" key="2">
    <source>
        <dbReference type="ARBA" id="ARBA00022692"/>
    </source>
</evidence>
<name>A0A2T3FPN7_9FIRM</name>
<feature type="transmembrane region" description="Helical" evidence="5">
    <location>
        <begin position="438"/>
        <end position="460"/>
    </location>
</feature>
<feature type="transmembrane region" description="Helical" evidence="5">
    <location>
        <begin position="7"/>
        <end position="30"/>
    </location>
</feature>
<proteinExistence type="predicted"/>
<feature type="transmembrane region" description="Helical" evidence="5">
    <location>
        <begin position="249"/>
        <end position="269"/>
    </location>
</feature>
<feature type="transmembrane region" description="Helical" evidence="5">
    <location>
        <begin position="322"/>
        <end position="347"/>
    </location>
</feature>
<feature type="transmembrane region" description="Helical" evidence="5">
    <location>
        <begin position="290"/>
        <end position="310"/>
    </location>
</feature>
<evidence type="ECO:0000256" key="3">
    <source>
        <dbReference type="ARBA" id="ARBA00022989"/>
    </source>
</evidence>
<keyword evidence="4 5" id="KW-0472">Membrane</keyword>
<evidence type="ECO:0000313" key="7">
    <source>
        <dbReference type="Proteomes" id="UP000241201"/>
    </source>
</evidence>
<dbReference type="GeneID" id="77471671"/>
<keyword evidence="2 5" id="KW-0812">Transmembrane</keyword>
<feature type="transmembrane region" description="Helical" evidence="5">
    <location>
        <begin position="209"/>
        <end position="229"/>
    </location>
</feature>
<feature type="transmembrane region" description="Helical" evidence="5">
    <location>
        <begin position="166"/>
        <end position="188"/>
    </location>
</feature>
<dbReference type="CDD" id="cd13128">
    <property type="entry name" value="MATE_Wzx_like"/>
    <property type="match status" value="1"/>
</dbReference>
<feature type="transmembrane region" description="Helical" evidence="5">
    <location>
        <begin position="112"/>
        <end position="132"/>
    </location>
</feature>
<evidence type="ECO:0000256" key="1">
    <source>
        <dbReference type="ARBA" id="ARBA00004141"/>
    </source>
</evidence>
<organism evidence="6 7">
    <name type="scientific">Faecalibacillus faecis</name>
    <dbReference type="NCBI Taxonomy" id="1982628"/>
    <lineage>
        <taxon>Bacteria</taxon>
        <taxon>Bacillati</taxon>
        <taxon>Bacillota</taxon>
        <taxon>Erysipelotrichia</taxon>
        <taxon>Erysipelotrichales</taxon>
        <taxon>Coprobacillaceae</taxon>
        <taxon>Faecalibacillus</taxon>
    </lineage>
</organism>
<dbReference type="GO" id="GO:0016020">
    <property type="term" value="C:membrane"/>
    <property type="evidence" value="ECO:0007669"/>
    <property type="project" value="UniProtKB-SubCell"/>
</dbReference>
<keyword evidence="7" id="KW-1185">Reference proteome</keyword>
<gene>
    <name evidence="6" type="ORF">C7U55_11315</name>
</gene>
<dbReference type="Pfam" id="PF01943">
    <property type="entry name" value="Polysacc_synt"/>
    <property type="match status" value="1"/>
</dbReference>
<reference evidence="7" key="1">
    <citation type="submission" date="2018-03" db="EMBL/GenBank/DDBJ databases">
        <title>Lachnoclostridium SNUG30370 gen.nov., sp.nov., isolated from human faeces.</title>
        <authorList>
            <person name="Seo B."/>
            <person name="Jeon K."/>
            <person name="Ko G."/>
        </authorList>
    </citation>
    <scope>NUCLEOTIDE SEQUENCE [LARGE SCALE GENOMIC DNA]</scope>
    <source>
        <strain evidence="7">SNUG30370</strain>
    </source>
</reference>
<evidence type="ECO:0000256" key="4">
    <source>
        <dbReference type="ARBA" id="ARBA00023136"/>
    </source>
</evidence>
<feature type="transmembrane region" description="Helical" evidence="5">
    <location>
        <begin position="141"/>
        <end position="160"/>
    </location>
</feature>